<dbReference type="Gene3D" id="3.40.710.10">
    <property type="entry name" value="DD-peptidase/beta-lactamase superfamily"/>
    <property type="match status" value="1"/>
</dbReference>
<keyword evidence="3" id="KW-1185">Reference proteome</keyword>
<dbReference type="PANTHER" id="PTHR46825:SF12">
    <property type="entry name" value="PENICILLIN-BINDING PROTEIN 4"/>
    <property type="match status" value="1"/>
</dbReference>
<organism evidence="2 3">
    <name type="scientific">Paenibacillus glucanolyticus</name>
    <dbReference type="NCBI Taxonomy" id="59843"/>
    <lineage>
        <taxon>Bacteria</taxon>
        <taxon>Bacillati</taxon>
        <taxon>Bacillota</taxon>
        <taxon>Bacilli</taxon>
        <taxon>Bacillales</taxon>
        <taxon>Paenibacillaceae</taxon>
        <taxon>Paenibacillus</taxon>
    </lineage>
</organism>
<protein>
    <submittedName>
        <fullName evidence="2">Penicillin-binding protein</fullName>
    </submittedName>
</protein>
<accession>A0A163JTT2</accession>
<comment type="caution">
    <text evidence="2">The sequence shown here is derived from an EMBL/GenBank/DDBJ whole genome shotgun (WGS) entry which is preliminary data.</text>
</comment>
<dbReference type="InterPro" id="IPR050491">
    <property type="entry name" value="AmpC-like"/>
</dbReference>
<evidence type="ECO:0000313" key="3">
    <source>
        <dbReference type="Proteomes" id="UP000076796"/>
    </source>
</evidence>
<dbReference type="SUPFAM" id="SSF56601">
    <property type="entry name" value="beta-lactamase/transpeptidase-like"/>
    <property type="match status" value="1"/>
</dbReference>
<dbReference type="InterPro" id="IPR001466">
    <property type="entry name" value="Beta-lactam-related"/>
</dbReference>
<dbReference type="OrthoDB" id="9797709at2"/>
<name>A0A163JTT2_9BACL</name>
<dbReference type="AlphaFoldDB" id="A0A163JTT2"/>
<dbReference type="PANTHER" id="PTHR46825">
    <property type="entry name" value="D-ALANYL-D-ALANINE-CARBOXYPEPTIDASE/ENDOPEPTIDASE AMPH"/>
    <property type="match status" value="1"/>
</dbReference>
<gene>
    <name evidence="2" type="ORF">AWU65_13155</name>
</gene>
<feature type="domain" description="Beta-lactamase-related" evidence="1">
    <location>
        <begin position="13"/>
        <end position="337"/>
    </location>
</feature>
<dbReference type="Proteomes" id="UP000076796">
    <property type="component" value="Unassembled WGS sequence"/>
</dbReference>
<dbReference type="STRING" id="59843.A3958_12735"/>
<proteinExistence type="predicted"/>
<dbReference type="Pfam" id="PF00144">
    <property type="entry name" value="Beta-lactamase"/>
    <property type="match status" value="1"/>
</dbReference>
<evidence type="ECO:0000259" key="1">
    <source>
        <dbReference type="Pfam" id="PF00144"/>
    </source>
</evidence>
<reference evidence="2" key="1">
    <citation type="journal article" date="2016" name="Genome Announc.">
        <title>Draft genomes of two strains of Paenibacillus glucanolyticus with capability to degrade lignocellulose.</title>
        <authorList>
            <person name="Mathews S.L."/>
            <person name="Pawlak J."/>
            <person name="Grunden A.M."/>
        </authorList>
    </citation>
    <scope>NUCLEOTIDE SEQUENCE [LARGE SCALE GENOMIC DNA]</scope>
    <source>
        <strain evidence="2">SLM1</strain>
    </source>
</reference>
<sequence>MEWGNTMGMGSDINRNIREWMERYQVTGLSMARIQEGHIRMTEGYGILEAGTDRRVTSHSMFNACSISKFVTSMLVLKLADQGIVDIDEDVNVKLSSWKVPESECTQHHKVTLRTLLSHQSGILDPEDSFGVWNSVQGSPSMVELLEGRSAYCREAINVTYEPGSEFAYSDTGFCIIQQVIEDVSGKPFQVLLDELIFAPLHIRNSKMNPSSYKSMNGQLSCGHHKNGRLVEGKYPMYPYPAASGFWTTPADLAVLVIELMNSLKSKSILGISKGKAKEWITPQGGRDWTGLGVFLDGSEQEVEISSLGWGVGFQCLLTAKPYQGKGSIIMTNIDSGVHQSKGIIGEILRSLE</sequence>
<dbReference type="EMBL" id="LWMH01000001">
    <property type="protein sequence ID" value="KZS46800.1"/>
    <property type="molecule type" value="Genomic_DNA"/>
</dbReference>
<dbReference type="InterPro" id="IPR012338">
    <property type="entry name" value="Beta-lactam/transpept-like"/>
</dbReference>
<evidence type="ECO:0000313" key="2">
    <source>
        <dbReference type="EMBL" id="KZS46800.1"/>
    </source>
</evidence>